<dbReference type="AlphaFoldDB" id="A0A1H3WPC5"/>
<keyword evidence="1 2" id="KW-0129">CBS domain</keyword>
<reference evidence="5" key="1">
    <citation type="submission" date="2016-10" db="EMBL/GenBank/DDBJ databases">
        <authorList>
            <person name="Varghese N."/>
            <person name="Submissions S."/>
        </authorList>
    </citation>
    <scope>NUCLEOTIDE SEQUENCE [LARGE SCALE GENOMIC DNA]</scope>
    <source>
        <strain evidence="5">DSM 22376</strain>
    </source>
</reference>
<evidence type="ECO:0000256" key="2">
    <source>
        <dbReference type="PROSITE-ProRule" id="PRU00703"/>
    </source>
</evidence>
<accession>A0A1H3WPC5</accession>
<proteinExistence type="predicted"/>
<evidence type="ECO:0000313" key="4">
    <source>
        <dbReference type="EMBL" id="SDZ88202.1"/>
    </source>
</evidence>
<evidence type="ECO:0000313" key="5">
    <source>
        <dbReference type="Proteomes" id="UP000198951"/>
    </source>
</evidence>
<keyword evidence="5" id="KW-1185">Reference proteome</keyword>
<dbReference type="InterPro" id="IPR046342">
    <property type="entry name" value="CBS_dom_sf"/>
</dbReference>
<dbReference type="InterPro" id="IPR051257">
    <property type="entry name" value="Diverse_CBS-Domain"/>
</dbReference>
<sequence length="144" mass="15976">MTVNQILSVKGNDVHSIVSTITVYEALKVMGEKNVGAVLVIEDNLLKGVLSERDYARKIVLKNKASKDTYVHEIMERNVITVNPADNLDYCMELMSTKRIRHLPVVEGNEVLGVISIGDVVKSIIEIQKVTIQHLDSYISGAKV</sequence>
<feature type="domain" description="CBS" evidence="3">
    <location>
        <begin position="1"/>
        <end position="66"/>
    </location>
</feature>
<name>A0A1H3WPC5_9FLAO</name>
<dbReference type="Proteomes" id="UP000198951">
    <property type="component" value="Unassembled WGS sequence"/>
</dbReference>
<dbReference type="EMBL" id="FNRD01000001">
    <property type="protein sequence ID" value="SDZ88202.1"/>
    <property type="molecule type" value="Genomic_DNA"/>
</dbReference>
<dbReference type="STRING" id="150146.SAMN05443667_101143"/>
<feature type="domain" description="CBS" evidence="3">
    <location>
        <begin position="75"/>
        <end position="130"/>
    </location>
</feature>
<evidence type="ECO:0000259" key="3">
    <source>
        <dbReference type="PROSITE" id="PS51371"/>
    </source>
</evidence>
<dbReference type="SUPFAM" id="SSF54631">
    <property type="entry name" value="CBS-domain pair"/>
    <property type="match status" value="1"/>
</dbReference>
<organism evidence="4 5">
    <name type="scientific">Flavobacterium gillisiae</name>
    <dbReference type="NCBI Taxonomy" id="150146"/>
    <lineage>
        <taxon>Bacteria</taxon>
        <taxon>Pseudomonadati</taxon>
        <taxon>Bacteroidota</taxon>
        <taxon>Flavobacteriia</taxon>
        <taxon>Flavobacteriales</taxon>
        <taxon>Flavobacteriaceae</taxon>
        <taxon>Flavobacterium</taxon>
    </lineage>
</organism>
<dbReference type="RefSeq" id="WP_091083226.1">
    <property type="nucleotide sequence ID" value="NZ_FNRD01000001.1"/>
</dbReference>
<protein>
    <submittedName>
        <fullName evidence="4">CBS domain-containing protein</fullName>
    </submittedName>
</protein>
<dbReference type="InterPro" id="IPR000644">
    <property type="entry name" value="CBS_dom"/>
</dbReference>
<dbReference type="Gene3D" id="3.10.580.10">
    <property type="entry name" value="CBS-domain"/>
    <property type="match status" value="1"/>
</dbReference>
<dbReference type="PANTHER" id="PTHR43080:SF2">
    <property type="entry name" value="CBS DOMAIN-CONTAINING PROTEIN"/>
    <property type="match status" value="1"/>
</dbReference>
<dbReference type="Pfam" id="PF00571">
    <property type="entry name" value="CBS"/>
    <property type="match status" value="2"/>
</dbReference>
<dbReference type="SMART" id="SM00116">
    <property type="entry name" value="CBS"/>
    <property type="match status" value="2"/>
</dbReference>
<dbReference type="InterPro" id="IPR044725">
    <property type="entry name" value="CBSX3_CBS_dom"/>
</dbReference>
<dbReference type="CDD" id="cd04623">
    <property type="entry name" value="CBS_pair_bac_euk"/>
    <property type="match status" value="1"/>
</dbReference>
<dbReference type="PROSITE" id="PS51371">
    <property type="entry name" value="CBS"/>
    <property type="match status" value="2"/>
</dbReference>
<dbReference type="PANTHER" id="PTHR43080">
    <property type="entry name" value="CBS DOMAIN-CONTAINING PROTEIN CBSX3, MITOCHONDRIAL"/>
    <property type="match status" value="1"/>
</dbReference>
<evidence type="ECO:0000256" key="1">
    <source>
        <dbReference type="ARBA" id="ARBA00023122"/>
    </source>
</evidence>
<gene>
    <name evidence="4" type="ORF">SAMN05443667_101143</name>
</gene>
<dbReference type="OrthoDB" id="9802114at2"/>